<evidence type="ECO:0000256" key="1">
    <source>
        <dbReference type="SAM" id="Coils"/>
    </source>
</evidence>
<dbReference type="Gene3D" id="1.25.40.620">
    <property type="match status" value="1"/>
</dbReference>
<name>A0A926VAA4_9CYAN</name>
<dbReference type="GO" id="GO:0046906">
    <property type="term" value="F:tetrapyrrole binding"/>
    <property type="evidence" value="ECO:0007669"/>
    <property type="project" value="TreeGrafter"/>
</dbReference>
<feature type="coiled-coil region" evidence="1">
    <location>
        <begin position="414"/>
        <end position="460"/>
    </location>
</feature>
<accession>A0A926VAA4</accession>
<dbReference type="PANTHER" id="PTHR34800:SF1">
    <property type="entry name" value="TETRAPYRROLE-BINDING PROTEIN, CHLOROPLASTIC"/>
    <property type="match status" value="1"/>
</dbReference>
<dbReference type="InterPro" id="IPR027417">
    <property type="entry name" value="P-loop_NTPase"/>
</dbReference>
<dbReference type="Gene3D" id="1.10.10.1770">
    <property type="entry name" value="Gun4-like"/>
    <property type="match status" value="1"/>
</dbReference>
<dbReference type="EMBL" id="JACJPW010000005">
    <property type="protein sequence ID" value="MBD2180148.1"/>
    <property type="molecule type" value="Genomic_DNA"/>
</dbReference>
<dbReference type="InterPro" id="IPR008629">
    <property type="entry name" value="GUN4-like"/>
</dbReference>
<protein>
    <submittedName>
        <fullName evidence="3">AAA-like domain-containing protein</fullName>
    </submittedName>
</protein>
<reference evidence="3" key="1">
    <citation type="journal article" date="2015" name="ISME J.">
        <title>Draft Genome Sequence of Streptomyces incarnatus NRRL8089, which Produces the Nucleoside Antibiotic Sinefungin.</title>
        <authorList>
            <person name="Oshima K."/>
            <person name="Hattori M."/>
            <person name="Shimizu H."/>
            <person name="Fukuda K."/>
            <person name="Nemoto M."/>
            <person name="Inagaki K."/>
            <person name="Tamura T."/>
        </authorList>
    </citation>
    <scope>NUCLEOTIDE SEQUENCE</scope>
    <source>
        <strain evidence="3">FACHB-1375</strain>
    </source>
</reference>
<comment type="caution">
    <text evidence="3">The sequence shown here is derived from an EMBL/GenBank/DDBJ whole genome shotgun (WGS) entry which is preliminary data.</text>
</comment>
<dbReference type="Proteomes" id="UP000641646">
    <property type="component" value="Unassembled WGS sequence"/>
</dbReference>
<dbReference type="PANTHER" id="PTHR34800">
    <property type="entry name" value="TETRAPYRROLE-BINDING PROTEIN, CHLOROPLASTIC"/>
    <property type="match status" value="1"/>
</dbReference>
<organism evidence="3 4">
    <name type="scientific">Aerosakkonema funiforme FACHB-1375</name>
    <dbReference type="NCBI Taxonomy" id="2949571"/>
    <lineage>
        <taxon>Bacteria</taxon>
        <taxon>Bacillati</taxon>
        <taxon>Cyanobacteriota</taxon>
        <taxon>Cyanophyceae</taxon>
        <taxon>Oscillatoriophycideae</taxon>
        <taxon>Aerosakkonematales</taxon>
        <taxon>Aerosakkonemataceae</taxon>
        <taxon>Aerosakkonema</taxon>
    </lineage>
</organism>
<evidence type="ECO:0000313" key="3">
    <source>
        <dbReference type="EMBL" id="MBD2180148.1"/>
    </source>
</evidence>
<dbReference type="Pfam" id="PF14516">
    <property type="entry name" value="AAA_35"/>
    <property type="match status" value="1"/>
</dbReference>
<feature type="domain" description="GUN4-like" evidence="2">
    <location>
        <begin position="693"/>
        <end position="818"/>
    </location>
</feature>
<dbReference type="AlphaFoldDB" id="A0A926VAA4"/>
<proteinExistence type="predicted"/>
<dbReference type="SUPFAM" id="SSF52540">
    <property type="entry name" value="P-loop containing nucleoside triphosphate hydrolases"/>
    <property type="match status" value="1"/>
</dbReference>
<dbReference type="Gene3D" id="3.40.50.300">
    <property type="entry name" value="P-loop containing nucleotide triphosphate hydrolases"/>
    <property type="match status" value="1"/>
</dbReference>
<dbReference type="CDD" id="cd16383">
    <property type="entry name" value="GUN4"/>
    <property type="match status" value="1"/>
</dbReference>
<reference evidence="3" key="2">
    <citation type="submission" date="2020-08" db="EMBL/GenBank/DDBJ databases">
        <authorList>
            <person name="Chen M."/>
            <person name="Teng W."/>
            <person name="Zhao L."/>
            <person name="Hu C."/>
            <person name="Zhou Y."/>
            <person name="Han B."/>
            <person name="Song L."/>
            <person name="Shu W."/>
        </authorList>
    </citation>
    <scope>NUCLEOTIDE SEQUENCE</scope>
    <source>
        <strain evidence="3">FACHB-1375</strain>
    </source>
</reference>
<keyword evidence="4" id="KW-1185">Reference proteome</keyword>
<keyword evidence="1" id="KW-0175">Coiled coil</keyword>
<gene>
    <name evidence="3" type="ORF">H6G03_03290</name>
</gene>
<dbReference type="InterPro" id="IPR037215">
    <property type="entry name" value="GUN4-like_sf"/>
</dbReference>
<evidence type="ECO:0000259" key="2">
    <source>
        <dbReference type="Pfam" id="PF05419"/>
    </source>
</evidence>
<dbReference type="SUPFAM" id="SSF140869">
    <property type="entry name" value="GUN4-like"/>
    <property type="match status" value="1"/>
</dbReference>
<dbReference type="RefSeq" id="WP_190462041.1">
    <property type="nucleotide sequence ID" value="NZ_JACJPW010000005.1"/>
</dbReference>
<sequence length="839" mass="96098">MSTLFNYEYQVGGSLKVDAPSYVTRQADDELYNALKAGKFCYVLNCRQMGKSSLRVRTMQRLQREGIACTSIDLTGLGSKVTLQQWYNGIIQELWRGFNLAGKVNLKTWLKDREMLSGVQQLSQFIQDVVLVEVLGDKIVIFVDEIDSVISLDFSSDDFFALIRFSYNQRADNPKYDRISFALFGVATPSDLIQDKTRTPFNIGQAISLNGFQTHEVQPLVEGLQGKITDAQAAIEEILGWTGGQPFLTQKLCRFVVENADGKQPNIEHLVQQYIIENWESQDEPEHLRTIRARLLTDEQRAAYLLELYQQIWQQGEIVVTNYHEEAKLQLAGIVVKEQNKLRVYNRIYKSIFDPHWIDRALKNLRPYSQALRAWVASGYQDNSLLLRGKALQDALAWKAGRNLSYQDEQFLTESQTQKKLKELAAKEKEAELERERKAKEAAEQAKQIVTEALQKAKQRIRIGSAVLLLTLLAACGTVFMTSKAVKNAENRENLALQRENLAQQRIEILDRISKLSVDLEDGGYVNTANEVRRFASLSFTIQDTRLKQALLLISSSLAYQELEEFNKAEKDISTSLELLSPNINKNASTLELQLRFLSYSIQGNLLKLDGENFEEASKVYEKGLITFDSLYSKDKFFVQNIAIISPKRLNTIYQEIIDVFTQTKLNQVQEVRQSFVKFNFDYLEHLLETAQKYDEANNWKEADIQTAKLMDIVAKRDGNSNITEESIKNFSCPDMNRIDQLWVKYSNGRFGFSVQKRIYLESGNKLNKYNKKTISRYGELIGWKDVGGNWKRREEIKFRLRGDGASPRGILPSLEELGEPDGVRSLCTYNLLFRNIGV</sequence>
<dbReference type="Pfam" id="PF05419">
    <property type="entry name" value="GUN4"/>
    <property type="match status" value="1"/>
</dbReference>
<evidence type="ECO:0000313" key="4">
    <source>
        <dbReference type="Proteomes" id="UP000641646"/>
    </source>
</evidence>